<dbReference type="OrthoDB" id="9787787at2"/>
<evidence type="ECO:0000313" key="3">
    <source>
        <dbReference type="Proteomes" id="UP000255317"/>
    </source>
</evidence>
<accession>A0A370QF68</accession>
<evidence type="ECO:0000313" key="2">
    <source>
        <dbReference type="EMBL" id="RDK87016.1"/>
    </source>
</evidence>
<organism evidence="2 3">
    <name type="scientific">Marinirhabdus gelatinilytica</name>
    <dbReference type="NCBI Taxonomy" id="1703343"/>
    <lineage>
        <taxon>Bacteria</taxon>
        <taxon>Pseudomonadati</taxon>
        <taxon>Bacteroidota</taxon>
        <taxon>Flavobacteriia</taxon>
        <taxon>Flavobacteriales</taxon>
        <taxon>Flavobacteriaceae</taxon>
    </lineage>
</organism>
<dbReference type="EMBL" id="QRAO01000002">
    <property type="protein sequence ID" value="RDK87016.1"/>
    <property type="molecule type" value="Genomic_DNA"/>
</dbReference>
<keyword evidence="3" id="KW-1185">Reference proteome</keyword>
<evidence type="ECO:0000259" key="1">
    <source>
        <dbReference type="Pfam" id="PF00717"/>
    </source>
</evidence>
<protein>
    <submittedName>
        <fullName evidence="2">DNA polymerase V</fullName>
    </submittedName>
</protein>
<gene>
    <name evidence="2" type="ORF">C8D94_102194</name>
</gene>
<comment type="caution">
    <text evidence="2">The sequence shown here is derived from an EMBL/GenBank/DDBJ whole genome shotgun (WGS) entry which is preliminary data.</text>
</comment>
<dbReference type="Pfam" id="PF00717">
    <property type="entry name" value="Peptidase_S24"/>
    <property type="match status" value="1"/>
</dbReference>
<dbReference type="Proteomes" id="UP000255317">
    <property type="component" value="Unassembled WGS sequence"/>
</dbReference>
<dbReference type="InterPro" id="IPR036286">
    <property type="entry name" value="LexA/Signal_pep-like_sf"/>
</dbReference>
<dbReference type="Gene3D" id="2.10.109.10">
    <property type="entry name" value="Umud Fragment, subunit A"/>
    <property type="match status" value="1"/>
</dbReference>
<feature type="domain" description="Peptidase S24/S26A/S26B/S26C" evidence="1">
    <location>
        <begin position="22"/>
        <end position="102"/>
    </location>
</feature>
<name>A0A370QF68_9FLAO</name>
<reference evidence="2 3" key="1">
    <citation type="submission" date="2018-07" db="EMBL/GenBank/DDBJ databases">
        <title>Genomic Encyclopedia of Type Strains, Phase IV (KMG-IV): sequencing the most valuable type-strain genomes for metagenomic binning, comparative biology and taxonomic classification.</title>
        <authorList>
            <person name="Goeker M."/>
        </authorList>
    </citation>
    <scope>NUCLEOTIDE SEQUENCE [LARGE SCALE GENOMIC DNA]</scope>
    <source>
        <strain evidence="2 3">DSM 101478</strain>
    </source>
</reference>
<proteinExistence type="predicted"/>
<dbReference type="InterPro" id="IPR015927">
    <property type="entry name" value="Peptidase_S24_S26A/B/C"/>
</dbReference>
<sequence>MEISSSGKLKKAAYRHAPEVSKQTGFPSAATHYMETPIDLHKELAIHKDATFYVRVGSGAWAEFNILKNDVLIVDRSLSPNFDDLALVVQDGEFKVARIAFDREQEECTLWGVITYIIHYAR</sequence>
<dbReference type="AlphaFoldDB" id="A0A370QF68"/>
<dbReference type="SUPFAM" id="SSF51306">
    <property type="entry name" value="LexA/Signal peptidase"/>
    <property type="match status" value="1"/>
</dbReference>
<dbReference type="RefSeq" id="WP_115123231.1">
    <property type="nucleotide sequence ID" value="NZ_QRAO01000002.1"/>
</dbReference>